<proteinExistence type="predicted"/>
<name>A0A1Y3B7E6_EURMA</name>
<keyword evidence="2" id="KW-1185">Reference proteome</keyword>
<evidence type="ECO:0000313" key="2">
    <source>
        <dbReference type="Proteomes" id="UP000194236"/>
    </source>
</evidence>
<dbReference type="EMBL" id="MUJZ01039990">
    <property type="protein sequence ID" value="OTF75868.1"/>
    <property type="molecule type" value="Genomic_DNA"/>
</dbReference>
<organism evidence="1 2">
    <name type="scientific">Euroglyphus maynei</name>
    <name type="common">Mayne's house dust mite</name>
    <dbReference type="NCBI Taxonomy" id="6958"/>
    <lineage>
        <taxon>Eukaryota</taxon>
        <taxon>Metazoa</taxon>
        <taxon>Ecdysozoa</taxon>
        <taxon>Arthropoda</taxon>
        <taxon>Chelicerata</taxon>
        <taxon>Arachnida</taxon>
        <taxon>Acari</taxon>
        <taxon>Acariformes</taxon>
        <taxon>Sarcoptiformes</taxon>
        <taxon>Astigmata</taxon>
        <taxon>Psoroptidia</taxon>
        <taxon>Analgoidea</taxon>
        <taxon>Pyroglyphidae</taxon>
        <taxon>Pyroglyphinae</taxon>
        <taxon>Euroglyphus</taxon>
    </lineage>
</organism>
<dbReference type="AlphaFoldDB" id="A0A1Y3B7E6"/>
<comment type="caution">
    <text evidence="1">The sequence shown here is derived from an EMBL/GenBank/DDBJ whole genome shotgun (WGS) entry which is preliminary data.</text>
</comment>
<gene>
    <name evidence="1" type="ORF">BLA29_000288</name>
</gene>
<sequence>MLVQHLIDQWIAIATVFGHREHQKYVHIPHSSARVDSGRYVLAKMHMVMLVVNNLIHDL</sequence>
<evidence type="ECO:0000313" key="1">
    <source>
        <dbReference type="EMBL" id="OTF75868.1"/>
    </source>
</evidence>
<reference evidence="1 2" key="1">
    <citation type="submission" date="2017-03" db="EMBL/GenBank/DDBJ databases">
        <title>Genome Survey of Euroglyphus maynei.</title>
        <authorList>
            <person name="Arlian L.G."/>
            <person name="Morgan M.S."/>
            <person name="Rider S.D."/>
        </authorList>
    </citation>
    <scope>NUCLEOTIDE SEQUENCE [LARGE SCALE GENOMIC DNA]</scope>
    <source>
        <strain evidence="1">Arlian Lab</strain>
        <tissue evidence="1">Whole body</tissue>
    </source>
</reference>
<accession>A0A1Y3B7E6</accession>
<protein>
    <submittedName>
        <fullName evidence="1">Uncharacterized protein</fullName>
    </submittedName>
</protein>
<dbReference type="Proteomes" id="UP000194236">
    <property type="component" value="Unassembled WGS sequence"/>
</dbReference>